<evidence type="ECO:0000313" key="2">
    <source>
        <dbReference type="EMBL" id="MDZ5610424.1"/>
    </source>
</evidence>
<evidence type="ECO:0000313" key="3">
    <source>
        <dbReference type="Proteomes" id="UP001291930"/>
    </source>
</evidence>
<dbReference type="Gene3D" id="3.40.630.30">
    <property type="match status" value="1"/>
</dbReference>
<keyword evidence="3" id="KW-1185">Reference proteome</keyword>
<dbReference type="InterPro" id="IPR000182">
    <property type="entry name" value="GNAT_dom"/>
</dbReference>
<dbReference type="Pfam" id="PF13508">
    <property type="entry name" value="Acetyltransf_7"/>
    <property type="match status" value="1"/>
</dbReference>
<dbReference type="InterPro" id="IPR016181">
    <property type="entry name" value="Acyl_CoA_acyltransferase"/>
</dbReference>
<gene>
    <name evidence="2" type="ORF">U2I54_26245</name>
</gene>
<feature type="domain" description="N-acetyltransferase" evidence="1">
    <location>
        <begin position="1"/>
        <end position="133"/>
    </location>
</feature>
<dbReference type="SUPFAM" id="SSF55729">
    <property type="entry name" value="Acyl-CoA N-acyltransferases (Nat)"/>
    <property type="match status" value="1"/>
</dbReference>
<name>A0ABU5K3W1_9BACI</name>
<dbReference type="Proteomes" id="UP001291930">
    <property type="component" value="Unassembled WGS sequence"/>
</dbReference>
<proteinExistence type="predicted"/>
<comment type="caution">
    <text evidence="2">The sequence shown here is derived from an EMBL/GenBank/DDBJ whole genome shotgun (WGS) entry which is preliminary data.</text>
</comment>
<dbReference type="CDD" id="cd04301">
    <property type="entry name" value="NAT_SF"/>
    <property type="match status" value="1"/>
</dbReference>
<evidence type="ECO:0000259" key="1">
    <source>
        <dbReference type="PROSITE" id="PS51186"/>
    </source>
</evidence>
<sequence>MLKGVQSSANEYISKLLKYAVGPQEVSLQKAIRFYEENRNTTLYQYKELGCIGMEFFAEKQARICHIAVLPDNRNKGVAFEMIKKVIYMHELTYIEAETDCEAVEFYKNCGFTITSLEEKYPGVERFHCYWVK</sequence>
<dbReference type="RefSeq" id="WP_374219638.1">
    <property type="nucleotide sequence ID" value="NZ_JAXOVW010000153.1"/>
</dbReference>
<organism evidence="2 3">
    <name type="scientific">Bacillus bingmayongensis</name>
    <dbReference type="NCBI Taxonomy" id="1150157"/>
    <lineage>
        <taxon>Bacteria</taxon>
        <taxon>Bacillati</taxon>
        <taxon>Bacillota</taxon>
        <taxon>Bacilli</taxon>
        <taxon>Bacillales</taxon>
        <taxon>Bacillaceae</taxon>
        <taxon>Bacillus</taxon>
    </lineage>
</organism>
<dbReference type="PROSITE" id="PS51186">
    <property type="entry name" value="GNAT"/>
    <property type="match status" value="1"/>
</dbReference>
<accession>A0ABU5K3W1</accession>
<dbReference type="EMBL" id="JAXOVW010000153">
    <property type="protein sequence ID" value="MDZ5610424.1"/>
    <property type="molecule type" value="Genomic_DNA"/>
</dbReference>
<protein>
    <submittedName>
        <fullName evidence="2">GNAT family N-acetyltransferase</fullName>
    </submittedName>
</protein>
<reference evidence="3" key="1">
    <citation type="submission" date="2023-11" db="EMBL/GenBank/DDBJ databases">
        <title>Genome Sequence of Bacillus pseudomycoides stain BUPM19.</title>
        <authorList>
            <person name="Farhat A."/>
        </authorList>
    </citation>
    <scope>NUCLEOTIDE SEQUENCE [LARGE SCALE GENOMIC DNA]</scope>
    <source>
        <strain evidence="3">BUPM19</strain>
    </source>
</reference>